<gene>
    <name evidence="1" type="ORF">Pan241w_35930</name>
</gene>
<evidence type="ECO:0000313" key="1">
    <source>
        <dbReference type="EMBL" id="QDT43492.1"/>
    </source>
</evidence>
<keyword evidence="2" id="KW-1185">Reference proteome</keyword>
<dbReference type="KEGG" id="gaz:Pan241w_35930"/>
<name>A0A517RHZ1_9PLAN</name>
<protein>
    <submittedName>
        <fullName evidence="1">Uncharacterized protein</fullName>
    </submittedName>
</protein>
<sequence>MAKNKIRGTEYEDLIYQVVDANLEAYDRDVRAEALLEVAAENAEPTDEAIRKAIHDEMANICNEHPAPHEQPILDKDDVEQ</sequence>
<organism evidence="1 2">
    <name type="scientific">Gimesia alba</name>
    <dbReference type="NCBI Taxonomy" id="2527973"/>
    <lineage>
        <taxon>Bacteria</taxon>
        <taxon>Pseudomonadati</taxon>
        <taxon>Planctomycetota</taxon>
        <taxon>Planctomycetia</taxon>
        <taxon>Planctomycetales</taxon>
        <taxon>Planctomycetaceae</taxon>
        <taxon>Gimesia</taxon>
    </lineage>
</organism>
<accession>A0A517RHZ1</accession>
<dbReference type="EMBL" id="CP036269">
    <property type="protein sequence ID" value="QDT43492.1"/>
    <property type="molecule type" value="Genomic_DNA"/>
</dbReference>
<dbReference type="RefSeq" id="WP_145218212.1">
    <property type="nucleotide sequence ID" value="NZ_CP036269.1"/>
</dbReference>
<reference evidence="1 2" key="1">
    <citation type="submission" date="2019-02" db="EMBL/GenBank/DDBJ databases">
        <title>Deep-cultivation of Planctomycetes and their phenomic and genomic characterization uncovers novel biology.</title>
        <authorList>
            <person name="Wiegand S."/>
            <person name="Jogler M."/>
            <person name="Boedeker C."/>
            <person name="Pinto D."/>
            <person name="Vollmers J."/>
            <person name="Rivas-Marin E."/>
            <person name="Kohn T."/>
            <person name="Peeters S.H."/>
            <person name="Heuer A."/>
            <person name="Rast P."/>
            <person name="Oberbeckmann S."/>
            <person name="Bunk B."/>
            <person name="Jeske O."/>
            <person name="Meyerdierks A."/>
            <person name="Storesund J.E."/>
            <person name="Kallscheuer N."/>
            <person name="Luecker S."/>
            <person name="Lage O.M."/>
            <person name="Pohl T."/>
            <person name="Merkel B.J."/>
            <person name="Hornburger P."/>
            <person name="Mueller R.-W."/>
            <person name="Bruemmer F."/>
            <person name="Labrenz M."/>
            <person name="Spormann A.M."/>
            <person name="Op den Camp H."/>
            <person name="Overmann J."/>
            <person name="Amann R."/>
            <person name="Jetten M.S.M."/>
            <person name="Mascher T."/>
            <person name="Medema M.H."/>
            <person name="Devos D.P."/>
            <person name="Kaster A.-K."/>
            <person name="Ovreas L."/>
            <person name="Rohde M."/>
            <person name="Galperin M.Y."/>
            <person name="Jogler C."/>
        </authorList>
    </citation>
    <scope>NUCLEOTIDE SEQUENCE [LARGE SCALE GENOMIC DNA]</scope>
    <source>
        <strain evidence="1 2">Pan241w</strain>
    </source>
</reference>
<proteinExistence type="predicted"/>
<dbReference type="AlphaFoldDB" id="A0A517RHZ1"/>
<dbReference type="Proteomes" id="UP000317171">
    <property type="component" value="Chromosome"/>
</dbReference>
<evidence type="ECO:0000313" key="2">
    <source>
        <dbReference type="Proteomes" id="UP000317171"/>
    </source>
</evidence>